<sequence>MRRLLAAAGLVVIVAGCAPCEPRPNLGLYKQQLIGWHDAGDYEKCFSQAAQRGHAALDRAIASKQPRQQMAVVFDIDETLLSNWAYLTDKGFDVKLSTFFAWVKTHDDPVLAPTKAIYEKARAAGIPIYLITGRVESVRADTVRQLKAAGLTGWSGLFLKPDNYSQPSIVPFKSGVRRKLEEAGHVIVLNMGDQLSDLEGGYARTAVKLPNPYYYIR</sequence>
<dbReference type="InterPro" id="IPR023214">
    <property type="entry name" value="HAD_sf"/>
</dbReference>
<evidence type="ECO:0000313" key="2">
    <source>
        <dbReference type="EMBL" id="GAT35135.1"/>
    </source>
</evidence>
<dbReference type="PANTHER" id="PTHR31284:SF10">
    <property type="entry name" value="ACID PHOSPHATASE-LIKE PROTEIN"/>
    <property type="match status" value="1"/>
</dbReference>
<dbReference type="EMBL" id="BDCO01000003">
    <property type="protein sequence ID" value="GAT35135.1"/>
    <property type="molecule type" value="Genomic_DNA"/>
</dbReference>
<dbReference type="SUPFAM" id="SSF56784">
    <property type="entry name" value="HAD-like"/>
    <property type="match status" value="1"/>
</dbReference>
<dbReference type="PROSITE" id="PS51257">
    <property type="entry name" value="PROKAR_LIPOPROTEIN"/>
    <property type="match status" value="1"/>
</dbReference>
<dbReference type="Proteomes" id="UP000076023">
    <property type="component" value="Unassembled WGS sequence"/>
</dbReference>
<dbReference type="InterPro" id="IPR036412">
    <property type="entry name" value="HAD-like_sf"/>
</dbReference>
<proteinExistence type="predicted"/>
<dbReference type="InParanoid" id="A0A146GC24"/>
<evidence type="ECO:0000256" key="1">
    <source>
        <dbReference type="ARBA" id="ARBA00022729"/>
    </source>
</evidence>
<dbReference type="STRING" id="690879.TSACC_3199"/>
<dbReference type="Gene3D" id="3.40.50.1000">
    <property type="entry name" value="HAD superfamily/HAD-like"/>
    <property type="match status" value="1"/>
</dbReference>
<dbReference type="InterPro" id="IPR005519">
    <property type="entry name" value="Acid_phosphat_B-like"/>
</dbReference>
<comment type="caution">
    <text evidence="2">The sequence shown here is derived from an EMBL/GenBank/DDBJ whole genome shotgun (WGS) entry which is preliminary data.</text>
</comment>
<dbReference type="AlphaFoldDB" id="A0A146GC24"/>
<gene>
    <name evidence="2" type="ORF">TSACC_3199</name>
</gene>
<name>A0A146GC24_TERSA</name>
<keyword evidence="1" id="KW-0732">Signal</keyword>
<accession>A0A146GC24</accession>
<dbReference type="Pfam" id="PF03767">
    <property type="entry name" value="Acid_phosphat_B"/>
    <property type="match status" value="1"/>
</dbReference>
<organism evidence="2 3">
    <name type="scientific">Terrimicrobium sacchariphilum</name>
    <dbReference type="NCBI Taxonomy" id="690879"/>
    <lineage>
        <taxon>Bacteria</taxon>
        <taxon>Pseudomonadati</taxon>
        <taxon>Verrucomicrobiota</taxon>
        <taxon>Terrimicrobiia</taxon>
        <taxon>Terrimicrobiales</taxon>
        <taxon>Terrimicrobiaceae</taxon>
        <taxon>Terrimicrobium</taxon>
    </lineage>
</organism>
<keyword evidence="3" id="KW-1185">Reference proteome</keyword>
<dbReference type="PANTHER" id="PTHR31284">
    <property type="entry name" value="ACID PHOSPHATASE-LIKE PROTEIN"/>
    <property type="match status" value="1"/>
</dbReference>
<evidence type="ECO:0000313" key="3">
    <source>
        <dbReference type="Proteomes" id="UP000076023"/>
    </source>
</evidence>
<reference evidence="3" key="1">
    <citation type="journal article" date="2017" name="Genome Announc.">
        <title>Draft Genome Sequence of Terrimicrobium sacchariphilum NM-5T, a Facultative Anaerobic Soil Bacterium of the Class Spartobacteria.</title>
        <authorList>
            <person name="Qiu Y.L."/>
            <person name="Tourlousse D.M."/>
            <person name="Matsuura N."/>
            <person name="Ohashi A."/>
            <person name="Sekiguchi Y."/>
        </authorList>
    </citation>
    <scope>NUCLEOTIDE SEQUENCE [LARGE SCALE GENOMIC DNA]</scope>
    <source>
        <strain evidence="3">NM-5</strain>
    </source>
</reference>
<protein>
    <submittedName>
        <fullName evidence="2">HAD superfamily, subfamily IIIB</fullName>
    </submittedName>
</protein>
<dbReference type="RefSeq" id="WP_075080979.1">
    <property type="nucleotide sequence ID" value="NZ_BDCO01000003.1"/>
</dbReference>